<dbReference type="Proteomes" id="UP001500218">
    <property type="component" value="Unassembled WGS sequence"/>
</dbReference>
<organism evidence="1 2">
    <name type="scientific">Luedemannella flava</name>
    <dbReference type="NCBI Taxonomy" id="349316"/>
    <lineage>
        <taxon>Bacteria</taxon>
        <taxon>Bacillati</taxon>
        <taxon>Actinomycetota</taxon>
        <taxon>Actinomycetes</taxon>
        <taxon>Micromonosporales</taxon>
        <taxon>Micromonosporaceae</taxon>
        <taxon>Luedemannella</taxon>
    </lineage>
</organism>
<name>A0ABN2MJ08_9ACTN</name>
<proteinExistence type="predicted"/>
<sequence>MLPPYSANGPVPLRVAGGGPVVAGYVTEPVVDPQRGPRPFLHPVRTLNGTVVTDVLPEDHTHHLGVSVAMQDVDGVNVWGGRTYVRDQGYQWLSDHGCIVQDTLTAGEHSIAGTLRWLDTRGATMLVEQRVMRAEPVNERAWRLDFAYDLRNPRPVDVTLGSPGTNGRPGNAGYGGFFWRLPFGPQAPAVFSPEAATEAEVNASTTDWVAVTSTNSGSAYSLIFEGLGDDDRWFVRAAEYPGVCVALAFEQRRRIAAGDALSRRHRVTVVDGAVTPDEVTALLR</sequence>
<reference evidence="1 2" key="1">
    <citation type="journal article" date="2019" name="Int. J. Syst. Evol. Microbiol.">
        <title>The Global Catalogue of Microorganisms (GCM) 10K type strain sequencing project: providing services to taxonomists for standard genome sequencing and annotation.</title>
        <authorList>
            <consortium name="The Broad Institute Genomics Platform"/>
            <consortium name="The Broad Institute Genome Sequencing Center for Infectious Disease"/>
            <person name="Wu L."/>
            <person name="Ma J."/>
        </authorList>
    </citation>
    <scope>NUCLEOTIDE SEQUENCE [LARGE SCALE GENOMIC DNA]</scope>
    <source>
        <strain evidence="1 2">JCM 13250</strain>
    </source>
</reference>
<dbReference type="Pfam" id="PF14100">
    <property type="entry name" value="DUF6807"/>
    <property type="match status" value="1"/>
</dbReference>
<protein>
    <submittedName>
        <fullName evidence="1">PmoA family protein</fullName>
    </submittedName>
</protein>
<evidence type="ECO:0000313" key="1">
    <source>
        <dbReference type="EMBL" id="GAA1828798.1"/>
    </source>
</evidence>
<comment type="caution">
    <text evidence="1">The sequence shown here is derived from an EMBL/GenBank/DDBJ whole genome shotgun (WGS) entry which is preliminary data.</text>
</comment>
<evidence type="ECO:0000313" key="2">
    <source>
        <dbReference type="Proteomes" id="UP001500218"/>
    </source>
</evidence>
<dbReference type="RefSeq" id="WP_344138509.1">
    <property type="nucleotide sequence ID" value="NZ_BAAALT010000250.1"/>
</dbReference>
<dbReference type="EMBL" id="BAAALT010000250">
    <property type="protein sequence ID" value="GAA1828798.1"/>
    <property type="molecule type" value="Genomic_DNA"/>
</dbReference>
<gene>
    <name evidence="1" type="ORF">GCM10009682_54710</name>
</gene>
<accession>A0ABN2MJ08</accession>
<dbReference type="InterPro" id="IPR029475">
    <property type="entry name" value="DUF6807"/>
</dbReference>
<keyword evidence="2" id="KW-1185">Reference proteome</keyword>